<name>A0A150Q6T5_SORCE</name>
<keyword evidence="3" id="KW-0663">Pyridoxal phosphate</keyword>
<evidence type="ECO:0000313" key="7">
    <source>
        <dbReference type="Proteomes" id="UP000075260"/>
    </source>
</evidence>
<dbReference type="GO" id="GO:0030170">
    <property type="term" value="F:pyridoxal phosphate binding"/>
    <property type="evidence" value="ECO:0007669"/>
    <property type="project" value="TreeGrafter"/>
</dbReference>
<proteinExistence type="inferred from homology"/>
<sequence>MSPLPTIEDIRRAAARIAPHAHVTPVMTSRTIDGIAGARVFFKCENLQRAGAFKFRGACNAVMALSDDEARRGVATHSSGNHAAALALAARIRGVAAHIVMPESAPAVKRAAVEGYGARVVTCAPTLRSREETVARVLAETGAVLVHPYNDAQVIAGQGTAALELASQVEDLDAVVAPVGGGGLLSGTSIATSALSRARAIGAEPEAADDAVRSLREGKILPSNDPTTIADGLRSSLGELTFEVLRAQRVEIVTVSDAEIVKAMRVVWERMKLLIEPSAAVPAAAVLLRKVQGARIGVILSGGNVELSALPFT</sequence>
<dbReference type="GO" id="GO:0018114">
    <property type="term" value="F:threonine racemase activity"/>
    <property type="evidence" value="ECO:0007669"/>
    <property type="project" value="TreeGrafter"/>
</dbReference>
<comment type="similarity">
    <text evidence="2">Belongs to the serine/threonine dehydratase family.</text>
</comment>
<gene>
    <name evidence="6" type="ORF">BE15_19995</name>
</gene>
<evidence type="ECO:0000256" key="1">
    <source>
        <dbReference type="ARBA" id="ARBA00001933"/>
    </source>
</evidence>
<reference evidence="6 7" key="1">
    <citation type="submission" date="2014-02" db="EMBL/GenBank/DDBJ databases">
        <title>The small core and large imbalanced accessory genome model reveals a collaborative survival strategy of Sorangium cellulosum strains in nature.</title>
        <authorList>
            <person name="Han K."/>
            <person name="Peng R."/>
            <person name="Blom J."/>
            <person name="Li Y.-Z."/>
        </authorList>
    </citation>
    <scope>NUCLEOTIDE SEQUENCE [LARGE SCALE GENOMIC DNA]</scope>
    <source>
        <strain evidence="6 7">So0008-312</strain>
    </source>
</reference>
<dbReference type="Proteomes" id="UP000075260">
    <property type="component" value="Unassembled WGS sequence"/>
</dbReference>
<keyword evidence="4" id="KW-0456">Lyase</keyword>
<dbReference type="InterPro" id="IPR036052">
    <property type="entry name" value="TrpB-like_PALP_sf"/>
</dbReference>
<evidence type="ECO:0000256" key="2">
    <source>
        <dbReference type="ARBA" id="ARBA00010869"/>
    </source>
</evidence>
<dbReference type="GO" id="GO:0070179">
    <property type="term" value="P:D-serine biosynthetic process"/>
    <property type="evidence" value="ECO:0007669"/>
    <property type="project" value="TreeGrafter"/>
</dbReference>
<dbReference type="SUPFAM" id="SSF53686">
    <property type="entry name" value="Tryptophan synthase beta subunit-like PLP-dependent enzymes"/>
    <property type="match status" value="1"/>
</dbReference>
<evidence type="ECO:0000256" key="3">
    <source>
        <dbReference type="ARBA" id="ARBA00022898"/>
    </source>
</evidence>
<dbReference type="Pfam" id="PF00291">
    <property type="entry name" value="PALP"/>
    <property type="match status" value="1"/>
</dbReference>
<dbReference type="GO" id="GO:0005524">
    <property type="term" value="F:ATP binding"/>
    <property type="evidence" value="ECO:0007669"/>
    <property type="project" value="TreeGrafter"/>
</dbReference>
<feature type="domain" description="Tryptophan synthase beta chain-like PALP" evidence="5">
    <location>
        <begin position="18"/>
        <end position="302"/>
    </location>
</feature>
<protein>
    <submittedName>
        <fullName evidence="6">Serine dehydratase</fullName>
    </submittedName>
</protein>
<organism evidence="6 7">
    <name type="scientific">Sorangium cellulosum</name>
    <name type="common">Polyangium cellulosum</name>
    <dbReference type="NCBI Taxonomy" id="56"/>
    <lineage>
        <taxon>Bacteria</taxon>
        <taxon>Pseudomonadati</taxon>
        <taxon>Myxococcota</taxon>
        <taxon>Polyangia</taxon>
        <taxon>Polyangiales</taxon>
        <taxon>Polyangiaceae</taxon>
        <taxon>Sorangium</taxon>
    </lineage>
</organism>
<comment type="cofactor">
    <cofactor evidence="1">
        <name>pyridoxal 5'-phosphate</name>
        <dbReference type="ChEBI" id="CHEBI:597326"/>
    </cofactor>
</comment>
<evidence type="ECO:0000256" key="4">
    <source>
        <dbReference type="ARBA" id="ARBA00023239"/>
    </source>
</evidence>
<dbReference type="FunFam" id="3.40.50.1100:FF:000005">
    <property type="entry name" value="Threonine dehydratase catabolic"/>
    <property type="match status" value="1"/>
</dbReference>
<dbReference type="AlphaFoldDB" id="A0A150Q6T5"/>
<evidence type="ECO:0000259" key="5">
    <source>
        <dbReference type="Pfam" id="PF00291"/>
    </source>
</evidence>
<evidence type="ECO:0000313" key="6">
    <source>
        <dbReference type="EMBL" id="KYF63682.1"/>
    </source>
</evidence>
<dbReference type="Gene3D" id="3.40.50.1100">
    <property type="match status" value="2"/>
</dbReference>
<comment type="caution">
    <text evidence="6">The sequence shown here is derived from an EMBL/GenBank/DDBJ whole genome shotgun (WGS) entry which is preliminary data.</text>
</comment>
<dbReference type="RefSeq" id="WP_061612060.1">
    <property type="nucleotide sequence ID" value="NZ_CP162579.1"/>
</dbReference>
<dbReference type="PANTHER" id="PTHR43050">
    <property type="entry name" value="SERINE / THREONINE RACEMASE FAMILY MEMBER"/>
    <property type="match status" value="1"/>
</dbReference>
<dbReference type="CDD" id="cd01562">
    <property type="entry name" value="Thr-dehyd"/>
    <property type="match status" value="1"/>
</dbReference>
<accession>A0A150Q6T5</accession>
<dbReference type="GO" id="GO:0003941">
    <property type="term" value="F:L-serine ammonia-lyase activity"/>
    <property type="evidence" value="ECO:0007669"/>
    <property type="project" value="TreeGrafter"/>
</dbReference>
<dbReference type="GO" id="GO:0030378">
    <property type="term" value="F:serine racemase activity"/>
    <property type="evidence" value="ECO:0007669"/>
    <property type="project" value="TreeGrafter"/>
</dbReference>
<dbReference type="PANTHER" id="PTHR43050:SF1">
    <property type="entry name" value="SERINE RACEMASE"/>
    <property type="match status" value="1"/>
</dbReference>
<dbReference type="EMBL" id="JEMA01000978">
    <property type="protein sequence ID" value="KYF63682.1"/>
    <property type="molecule type" value="Genomic_DNA"/>
</dbReference>
<dbReference type="GO" id="GO:0000287">
    <property type="term" value="F:magnesium ion binding"/>
    <property type="evidence" value="ECO:0007669"/>
    <property type="project" value="TreeGrafter"/>
</dbReference>
<dbReference type="InterPro" id="IPR001926">
    <property type="entry name" value="TrpB-like_PALP"/>
</dbReference>
<dbReference type="OrthoDB" id="9811476at2"/>